<sequence length="62" mass="7306">MTSGSEVTKSQKYNIKRMIRITEFERWFETVYARPLNVLHDARYIESGKLKSVLSAHSKLNF</sequence>
<protein>
    <submittedName>
        <fullName evidence="2">Uncharacterized protein</fullName>
    </submittedName>
</protein>
<evidence type="ECO:0000313" key="2">
    <source>
        <dbReference type="WBParaSite" id="nRc.2.0.1.t04921-RA"/>
    </source>
</evidence>
<accession>A0A915HTR5</accession>
<keyword evidence="1" id="KW-1185">Reference proteome</keyword>
<name>A0A915HTR5_ROMCU</name>
<proteinExistence type="predicted"/>
<organism evidence="1 2">
    <name type="scientific">Romanomermis culicivorax</name>
    <name type="common">Nematode worm</name>
    <dbReference type="NCBI Taxonomy" id="13658"/>
    <lineage>
        <taxon>Eukaryota</taxon>
        <taxon>Metazoa</taxon>
        <taxon>Ecdysozoa</taxon>
        <taxon>Nematoda</taxon>
        <taxon>Enoplea</taxon>
        <taxon>Dorylaimia</taxon>
        <taxon>Mermithida</taxon>
        <taxon>Mermithoidea</taxon>
        <taxon>Mermithidae</taxon>
        <taxon>Romanomermis</taxon>
    </lineage>
</organism>
<dbReference type="WBParaSite" id="nRc.2.0.1.t04921-RA">
    <property type="protein sequence ID" value="nRc.2.0.1.t04921-RA"/>
    <property type="gene ID" value="nRc.2.0.1.g04921"/>
</dbReference>
<dbReference type="Proteomes" id="UP000887565">
    <property type="component" value="Unplaced"/>
</dbReference>
<dbReference type="AlphaFoldDB" id="A0A915HTR5"/>
<evidence type="ECO:0000313" key="1">
    <source>
        <dbReference type="Proteomes" id="UP000887565"/>
    </source>
</evidence>
<reference evidence="2" key="1">
    <citation type="submission" date="2022-11" db="UniProtKB">
        <authorList>
            <consortium name="WormBaseParasite"/>
        </authorList>
    </citation>
    <scope>IDENTIFICATION</scope>
</reference>